<evidence type="ECO:0000313" key="2">
    <source>
        <dbReference type="EMBL" id="MCZ8402202.1"/>
    </source>
</evidence>
<gene>
    <name evidence="2" type="ORF">O9570_12155</name>
</gene>
<sequence>MRTGRVLPTTEVDHRIPKAEGGTGEPYNLCAINVECHKRKTAKESGRARLTAKRWAWPRASRIVSWRAAAAVCGTGRGSAGGGRVNFWAEGRQYHPFRLFLRPRKMKFSGQRDLHTF</sequence>
<dbReference type="RefSeq" id="WP_269863649.1">
    <property type="nucleotide sequence ID" value="NZ_CYTI01000001.1"/>
</dbReference>
<dbReference type="Proteomes" id="UP001141992">
    <property type="component" value="Unassembled WGS sequence"/>
</dbReference>
<keyword evidence="2" id="KW-0378">Hydrolase</keyword>
<dbReference type="InterPro" id="IPR003615">
    <property type="entry name" value="HNH_nuc"/>
</dbReference>
<dbReference type="InterPro" id="IPR002711">
    <property type="entry name" value="HNH"/>
</dbReference>
<name>A0A9X3KY66_ALCXX</name>
<evidence type="ECO:0000313" key="3">
    <source>
        <dbReference type="Proteomes" id="UP001141992"/>
    </source>
</evidence>
<comment type="caution">
    <text evidence="2">The sequence shown here is derived from an EMBL/GenBank/DDBJ whole genome shotgun (WGS) entry which is preliminary data.</text>
</comment>
<dbReference type="Gene3D" id="1.10.30.50">
    <property type="match status" value="1"/>
</dbReference>
<dbReference type="CDD" id="cd00085">
    <property type="entry name" value="HNHc"/>
    <property type="match status" value="1"/>
</dbReference>
<protein>
    <submittedName>
        <fullName evidence="2">HNH endonuclease</fullName>
    </submittedName>
</protein>
<dbReference type="EMBL" id="JAPZVI010000007">
    <property type="protein sequence ID" value="MCZ8402202.1"/>
    <property type="molecule type" value="Genomic_DNA"/>
</dbReference>
<keyword evidence="2" id="KW-0540">Nuclease</keyword>
<evidence type="ECO:0000259" key="1">
    <source>
        <dbReference type="Pfam" id="PF01844"/>
    </source>
</evidence>
<accession>A0A9X3KY66</accession>
<dbReference type="GO" id="GO:0004519">
    <property type="term" value="F:endonuclease activity"/>
    <property type="evidence" value="ECO:0007669"/>
    <property type="project" value="UniProtKB-KW"/>
</dbReference>
<proteinExistence type="predicted"/>
<dbReference type="GO" id="GO:0003676">
    <property type="term" value="F:nucleic acid binding"/>
    <property type="evidence" value="ECO:0007669"/>
    <property type="project" value="InterPro"/>
</dbReference>
<feature type="domain" description="HNH" evidence="1">
    <location>
        <begin position="8"/>
        <end position="42"/>
    </location>
</feature>
<dbReference type="AlphaFoldDB" id="A0A9X3KY66"/>
<dbReference type="GO" id="GO:0008270">
    <property type="term" value="F:zinc ion binding"/>
    <property type="evidence" value="ECO:0007669"/>
    <property type="project" value="InterPro"/>
</dbReference>
<keyword evidence="2" id="KW-0255">Endonuclease</keyword>
<dbReference type="Pfam" id="PF01844">
    <property type="entry name" value="HNH"/>
    <property type="match status" value="1"/>
</dbReference>
<reference evidence="2" key="1">
    <citation type="submission" date="2022-12" db="EMBL/GenBank/DDBJ databases">
        <authorList>
            <person name="Voronina O.L."/>
            <person name="Kunda M.S."/>
            <person name="Ryzhova N."/>
            <person name="Aksenova E.I."/>
        </authorList>
    </citation>
    <scope>NUCLEOTIDE SEQUENCE</scope>
    <source>
        <strain evidence="2">SCCH136:Ach223948</strain>
    </source>
</reference>
<organism evidence="2 3">
    <name type="scientific">Alcaligenes xylosoxydans xylosoxydans</name>
    <name type="common">Achromobacter xylosoxidans</name>
    <dbReference type="NCBI Taxonomy" id="85698"/>
    <lineage>
        <taxon>Bacteria</taxon>
        <taxon>Pseudomonadati</taxon>
        <taxon>Pseudomonadota</taxon>
        <taxon>Betaproteobacteria</taxon>
        <taxon>Burkholderiales</taxon>
        <taxon>Alcaligenaceae</taxon>
        <taxon>Achromobacter</taxon>
    </lineage>
</organism>